<evidence type="ECO:0000256" key="3">
    <source>
        <dbReference type="ARBA" id="ARBA00022833"/>
    </source>
</evidence>
<feature type="domain" description="C3H1-type" evidence="7">
    <location>
        <begin position="399"/>
        <end position="427"/>
    </location>
</feature>
<gene>
    <name evidence="8" type="ORF">PT974_08674</name>
</gene>
<dbReference type="SUPFAM" id="SSF90229">
    <property type="entry name" value="CCCH zinc finger"/>
    <property type="match status" value="1"/>
</dbReference>
<evidence type="ECO:0000259" key="7">
    <source>
        <dbReference type="PROSITE" id="PS50103"/>
    </source>
</evidence>
<proteinExistence type="predicted"/>
<feature type="coiled-coil region" evidence="5">
    <location>
        <begin position="27"/>
        <end position="57"/>
    </location>
</feature>
<dbReference type="PANTHER" id="PTHR37543">
    <property type="entry name" value="CCCH ZINC FINGER DNA BINDING PROTEIN (AFU_ORTHOLOGUE AFUA_5G12760)"/>
    <property type="match status" value="1"/>
</dbReference>
<evidence type="ECO:0000256" key="1">
    <source>
        <dbReference type="ARBA" id="ARBA00022723"/>
    </source>
</evidence>
<evidence type="ECO:0000256" key="2">
    <source>
        <dbReference type="ARBA" id="ARBA00022771"/>
    </source>
</evidence>
<dbReference type="Pfam" id="PF25543">
    <property type="entry name" value="zf-CCCH_tandem"/>
    <property type="match status" value="1"/>
</dbReference>
<dbReference type="PROSITE" id="PS50103">
    <property type="entry name" value="ZF_C3H1"/>
    <property type="match status" value="2"/>
</dbReference>
<name>A0ABR0SEX6_9HYPO</name>
<dbReference type="Pfam" id="PF25540">
    <property type="entry name" value="DUF7923"/>
    <property type="match status" value="1"/>
</dbReference>
<dbReference type="InterPro" id="IPR036855">
    <property type="entry name" value="Znf_CCCH_sf"/>
</dbReference>
<dbReference type="InterPro" id="IPR000571">
    <property type="entry name" value="Znf_CCCH"/>
</dbReference>
<dbReference type="InterPro" id="IPR057654">
    <property type="entry name" value="Znf-CCCH_tandem"/>
</dbReference>
<reference evidence="8 9" key="1">
    <citation type="submission" date="2024-01" db="EMBL/GenBank/DDBJ databases">
        <title>Complete genome of Cladobotryum mycophilum ATHUM6906.</title>
        <authorList>
            <person name="Christinaki A.C."/>
            <person name="Myridakis A.I."/>
            <person name="Kouvelis V.N."/>
        </authorList>
    </citation>
    <scope>NUCLEOTIDE SEQUENCE [LARGE SCALE GENOMIC DNA]</scope>
    <source>
        <strain evidence="8 9">ATHUM6906</strain>
    </source>
</reference>
<dbReference type="Proteomes" id="UP001338125">
    <property type="component" value="Unassembled WGS sequence"/>
</dbReference>
<evidence type="ECO:0000313" key="9">
    <source>
        <dbReference type="Proteomes" id="UP001338125"/>
    </source>
</evidence>
<evidence type="ECO:0000313" key="8">
    <source>
        <dbReference type="EMBL" id="KAK5990406.1"/>
    </source>
</evidence>
<comment type="caution">
    <text evidence="8">The sequence shown here is derived from an EMBL/GenBank/DDBJ whole genome shotgun (WGS) entry which is preliminary data.</text>
</comment>
<feature type="region of interest" description="Disordered" evidence="6">
    <location>
        <begin position="310"/>
        <end position="330"/>
    </location>
</feature>
<feature type="zinc finger region" description="C3H1-type" evidence="4">
    <location>
        <begin position="272"/>
        <end position="299"/>
    </location>
</feature>
<dbReference type="EMBL" id="JAVFKD010000014">
    <property type="protein sequence ID" value="KAK5990406.1"/>
    <property type="molecule type" value="Genomic_DNA"/>
</dbReference>
<dbReference type="PANTHER" id="PTHR37543:SF1">
    <property type="entry name" value="CCCH ZINC FINGER DNA BINDING PROTEIN (AFU_ORTHOLOGUE AFUA_5G12760)"/>
    <property type="match status" value="1"/>
</dbReference>
<keyword evidence="2 4" id="KW-0863">Zinc-finger</keyword>
<evidence type="ECO:0000256" key="5">
    <source>
        <dbReference type="SAM" id="Coils"/>
    </source>
</evidence>
<keyword evidence="1 4" id="KW-0479">Metal-binding</keyword>
<organism evidence="8 9">
    <name type="scientific">Cladobotryum mycophilum</name>
    <dbReference type="NCBI Taxonomy" id="491253"/>
    <lineage>
        <taxon>Eukaryota</taxon>
        <taxon>Fungi</taxon>
        <taxon>Dikarya</taxon>
        <taxon>Ascomycota</taxon>
        <taxon>Pezizomycotina</taxon>
        <taxon>Sordariomycetes</taxon>
        <taxon>Hypocreomycetidae</taxon>
        <taxon>Hypocreales</taxon>
        <taxon>Hypocreaceae</taxon>
        <taxon>Cladobotryum</taxon>
    </lineage>
</organism>
<dbReference type="InterPro" id="IPR057683">
    <property type="entry name" value="DUF7923"/>
</dbReference>
<feature type="compositionally biased region" description="Polar residues" evidence="6">
    <location>
        <begin position="310"/>
        <end position="319"/>
    </location>
</feature>
<keyword evidence="5" id="KW-0175">Coiled coil</keyword>
<feature type="region of interest" description="Disordered" evidence="6">
    <location>
        <begin position="499"/>
        <end position="522"/>
    </location>
</feature>
<keyword evidence="9" id="KW-1185">Reference proteome</keyword>
<accession>A0ABR0SEX6</accession>
<dbReference type="Pfam" id="PF25542">
    <property type="entry name" value="zf-CCCH_12"/>
    <property type="match status" value="1"/>
</dbReference>
<evidence type="ECO:0000256" key="6">
    <source>
        <dbReference type="SAM" id="MobiDB-lite"/>
    </source>
</evidence>
<evidence type="ECO:0000256" key="4">
    <source>
        <dbReference type="PROSITE-ProRule" id="PRU00723"/>
    </source>
</evidence>
<protein>
    <recommendedName>
        <fullName evidence="7">C3H1-type domain-containing protein</fullName>
    </recommendedName>
</protein>
<feature type="zinc finger region" description="C3H1-type" evidence="4">
    <location>
        <begin position="399"/>
        <end position="427"/>
    </location>
</feature>
<feature type="domain" description="C3H1-type" evidence="7">
    <location>
        <begin position="272"/>
        <end position="299"/>
    </location>
</feature>
<sequence length="522" mass="58275">MLNDDEIERAASQLADYRLNDTLPQILDRYSTLIADYRRLKSDYEEERDAREKYKQLAKGQGRNLFVLVLVDGDGYVFNDNLVSKGADGGSSAAQLLNEAVKTKLREKDLEHCQVMVRVFANVVGLSKSLHKAGLAGAEKRSLAPFVASFNRSFGLTDFIDAGELKENADFKLRSILRLYAENNQCKHIFFAACHDVGYISDLTPYMGNRERFTLIATPGIRFHNEFNKLGMGVEELPGVFRSTPLDVSATKSAGGVVKASSPGEQAHNSHLDDQKVCRFFPLGQCKYGKSCKNLHIKERSNMNTSYTAQTNDIQSDSNGFHEGGNRRSPSFALRQASEDNIDFKNGHGLSLSYFSLTKLPKKDDIPEGRVAINKNSYRLDPHMSPSSSHVIERLRTLTASQRACNSFHLNGFCESGFHCEYSHSSLDEELKEALEALARSMPCSKRGECRDRHCTYGHVCQKIDCKHRGGKTHCKLPFLSHIEDLAVAKYVPAIEKPSSYSWQGSSYNHSTTGSSVNEEIV</sequence>
<dbReference type="SMART" id="SM00356">
    <property type="entry name" value="ZnF_C3H1"/>
    <property type="match status" value="2"/>
</dbReference>
<dbReference type="Gene3D" id="4.10.1000.10">
    <property type="entry name" value="Zinc finger, CCCH-type"/>
    <property type="match status" value="1"/>
</dbReference>
<keyword evidence="3 4" id="KW-0862">Zinc</keyword>